<dbReference type="GO" id="GO:0005509">
    <property type="term" value="F:calcium ion binding"/>
    <property type="evidence" value="ECO:0007669"/>
    <property type="project" value="InterPro"/>
</dbReference>
<evidence type="ECO:0000313" key="6">
    <source>
        <dbReference type="EMBL" id="KAK3266198.1"/>
    </source>
</evidence>
<keyword evidence="1" id="KW-0479">Metal-binding</keyword>
<dbReference type="InterPro" id="IPR002048">
    <property type="entry name" value="EF_hand_dom"/>
</dbReference>
<dbReference type="AlphaFoldDB" id="A0AAE0FV37"/>
<reference evidence="6 7" key="1">
    <citation type="journal article" date="2015" name="Genome Biol. Evol.">
        <title>Comparative Genomics of a Bacterivorous Green Alga Reveals Evolutionary Causalities and Consequences of Phago-Mixotrophic Mode of Nutrition.</title>
        <authorList>
            <person name="Burns J.A."/>
            <person name="Paasch A."/>
            <person name="Narechania A."/>
            <person name="Kim E."/>
        </authorList>
    </citation>
    <scope>NUCLEOTIDE SEQUENCE [LARGE SCALE GENOMIC DNA]</scope>
    <source>
        <strain evidence="6 7">PLY_AMNH</strain>
    </source>
</reference>
<dbReference type="InterPro" id="IPR018247">
    <property type="entry name" value="EF_Hand_1_Ca_BS"/>
</dbReference>
<protein>
    <recommendedName>
        <fullName evidence="5">EF-hand domain-containing protein</fullName>
    </recommendedName>
</protein>
<feature type="non-terminal residue" evidence="6">
    <location>
        <position position="384"/>
    </location>
</feature>
<comment type="caution">
    <text evidence="6">The sequence shown here is derived from an EMBL/GenBank/DDBJ whole genome shotgun (WGS) entry which is preliminary data.</text>
</comment>
<evidence type="ECO:0000256" key="2">
    <source>
        <dbReference type="ARBA" id="ARBA00022737"/>
    </source>
</evidence>
<evidence type="ECO:0000256" key="4">
    <source>
        <dbReference type="SAM" id="MobiDB-lite"/>
    </source>
</evidence>
<feature type="compositionally biased region" description="Basic and acidic residues" evidence="4">
    <location>
        <begin position="7"/>
        <end position="32"/>
    </location>
</feature>
<keyword evidence="7" id="KW-1185">Reference proteome</keyword>
<sequence>MDDDDLDRMMAETEEREAKVRSTFDKFDGDKSGSIDEKELKNLIVEMGFAQHIPSDQLDIVVKMEMQKADTNKNGSISFEEFIPYFNSMRNLERIKSGEAESISGSVAAANSSASAPAPEPAPAVEVATPQGEQAAATPAGDPAAPTAQAAAGDYANLTKEVRDGYEEQLLKWVKGLDGLDTSDYSQGFSGTKTDTIIENSINMVLRGGTMQGDTTVEEGSPGGPPCPATSGGRWLRTLNKQETCYLYVHTVTHVISGTKPDDFFDPEEERRRALKVLMGDFPDVDSCTIAEILEKADSIHAQKKHPLFLTCNEDTHQALNEWFSEDIVLGEGDKFPPGVKPPVPKGYVINTRPLIWGQTRTGIKFEDAVETLRKQLVNVVKKG</sequence>
<organism evidence="6 7">
    <name type="scientific">Cymbomonas tetramitiformis</name>
    <dbReference type="NCBI Taxonomy" id="36881"/>
    <lineage>
        <taxon>Eukaryota</taxon>
        <taxon>Viridiplantae</taxon>
        <taxon>Chlorophyta</taxon>
        <taxon>Pyramimonadophyceae</taxon>
        <taxon>Pyramimonadales</taxon>
        <taxon>Pyramimonadaceae</taxon>
        <taxon>Cymbomonas</taxon>
    </lineage>
</organism>
<dbReference type="Proteomes" id="UP001190700">
    <property type="component" value="Unassembled WGS sequence"/>
</dbReference>
<feature type="domain" description="EF-hand" evidence="5">
    <location>
        <begin position="15"/>
        <end position="50"/>
    </location>
</feature>
<dbReference type="PANTHER" id="PTHR45942">
    <property type="entry name" value="PROTEIN PHOSPATASE 3 REGULATORY SUBUNIT B ALPHA ISOFORM TYPE 1"/>
    <property type="match status" value="1"/>
</dbReference>
<evidence type="ECO:0000256" key="1">
    <source>
        <dbReference type="ARBA" id="ARBA00022723"/>
    </source>
</evidence>
<gene>
    <name evidence="6" type="ORF">CYMTET_25160</name>
</gene>
<dbReference type="SMART" id="SM00054">
    <property type="entry name" value="EFh"/>
    <property type="match status" value="2"/>
</dbReference>
<feature type="domain" description="EF-hand" evidence="5">
    <location>
        <begin position="57"/>
        <end position="92"/>
    </location>
</feature>
<dbReference type="Pfam" id="PF13499">
    <property type="entry name" value="EF-hand_7"/>
    <property type="match status" value="1"/>
</dbReference>
<feature type="region of interest" description="Disordered" evidence="4">
    <location>
        <begin position="111"/>
        <end position="149"/>
    </location>
</feature>
<evidence type="ECO:0000256" key="3">
    <source>
        <dbReference type="ARBA" id="ARBA00022837"/>
    </source>
</evidence>
<accession>A0AAE0FV37</accession>
<proteinExistence type="predicted"/>
<keyword evidence="2" id="KW-0677">Repeat</keyword>
<evidence type="ECO:0000313" key="7">
    <source>
        <dbReference type="Proteomes" id="UP001190700"/>
    </source>
</evidence>
<dbReference type="SUPFAM" id="SSF47473">
    <property type="entry name" value="EF-hand"/>
    <property type="match status" value="1"/>
</dbReference>
<dbReference type="InterPro" id="IPR011992">
    <property type="entry name" value="EF-hand-dom_pair"/>
</dbReference>
<dbReference type="Gene3D" id="1.10.238.10">
    <property type="entry name" value="EF-hand"/>
    <property type="match status" value="1"/>
</dbReference>
<dbReference type="EMBL" id="LGRX02013366">
    <property type="protein sequence ID" value="KAK3266198.1"/>
    <property type="molecule type" value="Genomic_DNA"/>
</dbReference>
<feature type="region of interest" description="Disordered" evidence="4">
    <location>
        <begin position="1"/>
        <end position="32"/>
    </location>
</feature>
<dbReference type="PROSITE" id="PS00018">
    <property type="entry name" value="EF_HAND_1"/>
    <property type="match status" value="2"/>
</dbReference>
<evidence type="ECO:0000259" key="5">
    <source>
        <dbReference type="PROSITE" id="PS50222"/>
    </source>
</evidence>
<name>A0AAE0FV37_9CHLO</name>
<dbReference type="PROSITE" id="PS50222">
    <property type="entry name" value="EF_HAND_2"/>
    <property type="match status" value="2"/>
</dbReference>
<keyword evidence="3" id="KW-0106">Calcium</keyword>
<dbReference type="CDD" id="cd00051">
    <property type="entry name" value="EFh"/>
    <property type="match status" value="1"/>
</dbReference>